<evidence type="ECO:0000256" key="3">
    <source>
        <dbReference type="SAM" id="Phobius"/>
    </source>
</evidence>
<dbReference type="Proteomes" id="UP000191905">
    <property type="component" value="Unassembled WGS sequence"/>
</dbReference>
<dbReference type="GO" id="GO:0016020">
    <property type="term" value="C:membrane"/>
    <property type="evidence" value="ECO:0007669"/>
    <property type="project" value="InterPro"/>
</dbReference>
<dbReference type="Pfam" id="PF01066">
    <property type="entry name" value="CDP-OH_P_transf"/>
    <property type="match status" value="1"/>
</dbReference>
<evidence type="ECO:0000313" key="5">
    <source>
        <dbReference type="Proteomes" id="UP000191905"/>
    </source>
</evidence>
<dbReference type="PROSITE" id="PS00379">
    <property type="entry name" value="CDP_ALCOHOL_P_TRANSF"/>
    <property type="match status" value="1"/>
</dbReference>
<dbReference type="InterPro" id="IPR000462">
    <property type="entry name" value="CDP-OH_P_trans"/>
</dbReference>
<proteinExistence type="inferred from homology"/>
<feature type="transmembrane region" description="Helical" evidence="3">
    <location>
        <begin position="333"/>
        <end position="354"/>
    </location>
</feature>
<gene>
    <name evidence="4" type="ORF">BFN67_22070</name>
</gene>
<dbReference type="InterPro" id="IPR043130">
    <property type="entry name" value="CDP-OH_PTrfase_TM_dom"/>
</dbReference>
<keyword evidence="5" id="KW-1185">Reference proteome</keyword>
<evidence type="ECO:0000256" key="2">
    <source>
        <dbReference type="RuleBase" id="RU003750"/>
    </source>
</evidence>
<evidence type="ECO:0000256" key="1">
    <source>
        <dbReference type="ARBA" id="ARBA00022679"/>
    </source>
</evidence>
<comment type="similarity">
    <text evidence="2">Belongs to the CDP-alcohol phosphatidyltransferase class-I family.</text>
</comment>
<dbReference type="Gene3D" id="1.20.120.1760">
    <property type="match status" value="1"/>
</dbReference>
<dbReference type="AlphaFoldDB" id="A0A1V8RNA8"/>
<keyword evidence="3" id="KW-0812">Transmembrane</keyword>
<keyword evidence="1 2" id="KW-0808">Transferase</keyword>
<dbReference type="OrthoDB" id="8541463at2"/>
<comment type="caution">
    <text evidence="4">The sequence shown here is derived from an EMBL/GenBank/DDBJ whole genome shotgun (WGS) entry which is preliminary data.</text>
</comment>
<sequence length="371" mass="41114">MQAVILIGQAPMTIWGMSGAERLRRSFERAGLARTEAAGPTLPKLSSVILIRADWVFDQRLIVALMRAPDTVLLAEDGTPVATHVCGADAEQARRMIEAGETQAPEGMRVCSPLELAGGFDNKLRKREVPFLMPLKAETLPQIRDRTFQGSYKGVTDFVTKHVWPRPAQMVTGWCANLGITPNHVTWLSLALVLVAFWLFWIGAYGAGLVAAWVMTFLDTVDGKLARVTMNFSKAGDALDHGIDLVHPPFWWWAWIAGLPASGHPLSHAGLALAIIVAGYVAQRIEEGIFLWWFRIEMHIWRPFDSWFRGVTARRNPNLVILTLASLAGRPDWGIAAVAAWTVICFFVHLLQIVQALLARRRGPITSWLAA</sequence>
<keyword evidence="3" id="KW-1133">Transmembrane helix</keyword>
<dbReference type="GO" id="GO:0016780">
    <property type="term" value="F:phosphotransferase activity, for other substituted phosphate groups"/>
    <property type="evidence" value="ECO:0007669"/>
    <property type="project" value="InterPro"/>
</dbReference>
<keyword evidence="3" id="KW-0472">Membrane</keyword>
<feature type="transmembrane region" description="Helical" evidence="3">
    <location>
        <begin position="187"/>
        <end position="215"/>
    </location>
</feature>
<dbReference type="InterPro" id="IPR048254">
    <property type="entry name" value="CDP_ALCOHOL_P_TRANSF_CS"/>
</dbReference>
<accession>A0A1V8RNA8</accession>
<protein>
    <submittedName>
        <fullName evidence="4">Phosphatidylglycerophosphate synthase</fullName>
    </submittedName>
</protein>
<dbReference type="GO" id="GO:0008654">
    <property type="term" value="P:phospholipid biosynthetic process"/>
    <property type="evidence" value="ECO:0007669"/>
    <property type="project" value="InterPro"/>
</dbReference>
<name>A0A1V8RNA8_9HYPH</name>
<reference evidence="4 5" key="1">
    <citation type="journal article" date="2016" name="Int. J. Syst. Evol. Microbiol.">
        <title>Pseudaminobacter manganicus sp. nov., isolated from sludge of a manganese mine.</title>
        <authorList>
            <person name="Li J."/>
            <person name="Huang J."/>
            <person name="Liao S."/>
            <person name="Wang G."/>
        </authorList>
    </citation>
    <scope>NUCLEOTIDE SEQUENCE [LARGE SCALE GENOMIC DNA]</scope>
    <source>
        <strain evidence="4 5">JH-7</strain>
    </source>
</reference>
<evidence type="ECO:0000313" key="4">
    <source>
        <dbReference type="EMBL" id="OQM74449.1"/>
    </source>
</evidence>
<organism evidence="4 5">
    <name type="scientific">Manganibacter manganicus</name>
    <dbReference type="NCBI Taxonomy" id="1873176"/>
    <lineage>
        <taxon>Bacteria</taxon>
        <taxon>Pseudomonadati</taxon>
        <taxon>Pseudomonadota</taxon>
        <taxon>Alphaproteobacteria</taxon>
        <taxon>Hyphomicrobiales</taxon>
        <taxon>Phyllobacteriaceae</taxon>
        <taxon>Manganibacter</taxon>
    </lineage>
</organism>
<dbReference type="EMBL" id="MDET01000031">
    <property type="protein sequence ID" value="OQM74449.1"/>
    <property type="molecule type" value="Genomic_DNA"/>
</dbReference>
<dbReference type="STRING" id="1873176.BFN67_22070"/>